<dbReference type="EMBL" id="MHSW01000018">
    <property type="protein sequence ID" value="OHA51809.1"/>
    <property type="molecule type" value="Genomic_DNA"/>
</dbReference>
<gene>
    <name evidence="1" type="ORF">A3A97_00040</name>
</gene>
<evidence type="ECO:0000313" key="1">
    <source>
        <dbReference type="EMBL" id="OHA51809.1"/>
    </source>
</evidence>
<accession>A0A1G2PVL3</accession>
<comment type="caution">
    <text evidence="1">The sequence shown here is derived from an EMBL/GenBank/DDBJ whole genome shotgun (WGS) entry which is preliminary data.</text>
</comment>
<proteinExistence type="predicted"/>
<reference evidence="1 2" key="1">
    <citation type="journal article" date="2016" name="Nat. Commun.">
        <title>Thousands of microbial genomes shed light on interconnected biogeochemical processes in an aquifer system.</title>
        <authorList>
            <person name="Anantharaman K."/>
            <person name="Brown C.T."/>
            <person name="Hug L.A."/>
            <person name="Sharon I."/>
            <person name="Castelle C.J."/>
            <person name="Probst A.J."/>
            <person name="Thomas B.C."/>
            <person name="Singh A."/>
            <person name="Wilkins M.J."/>
            <person name="Karaoz U."/>
            <person name="Brodie E.L."/>
            <person name="Williams K.H."/>
            <person name="Hubbard S.S."/>
            <person name="Banfield J.F."/>
        </authorList>
    </citation>
    <scope>NUCLEOTIDE SEQUENCE [LARGE SCALE GENOMIC DNA]</scope>
</reference>
<name>A0A1G2PVL3_9BACT</name>
<dbReference type="AlphaFoldDB" id="A0A1G2PVL3"/>
<protein>
    <submittedName>
        <fullName evidence="1">Uncharacterized protein</fullName>
    </submittedName>
</protein>
<organism evidence="1 2">
    <name type="scientific">Candidatus Terrybacteria bacterium RIFCSPLOWO2_01_FULL_40_23</name>
    <dbReference type="NCBI Taxonomy" id="1802366"/>
    <lineage>
        <taxon>Bacteria</taxon>
        <taxon>Candidatus Terryibacteriota</taxon>
    </lineage>
</organism>
<dbReference type="Proteomes" id="UP000176951">
    <property type="component" value="Unassembled WGS sequence"/>
</dbReference>
<sequence length="205" mass="23349">MPTLEDSARMVALQFRISNPRILPKYVRELPEESCESQVKRRNNQTGILIIESSRNTSVAQLLADLEYFRYEMINAVSFLRTDLNDPSRKSKYHIVRYSFVPREHVRISNEFRELRVEAIADLRGICESALWNAEVYSNPFVSGEEVPASGARTISVNLAGRKPIVPVWHRDGEGNRLGESSVLMQPDYNLRFDAEAGPVLIPTN</sequence>
<evidence type="ECO:0000313" key="2">
    <source>
        <dbReference type="Proteomes" id="UP000176951"/>
    </source>
</evidence>